<dbReference type="InterPro" id="IPR008920">
    <property type="entry name" value="TF_FadR/GntR_C"/>
</dbReference>
<dbReference type="InterPro" id="IPR011711">
    <property type="entry name" value="GntR_C"/>
</dbReference>
<reference evidence="9" key="1">
    <citation type="submission" date="2015-06" db="EMBL/GenBank/DDBJ databases">
        <authorList>
            <person name="Lim Y.L."/>
            <person name="Ee R."/>
            <person name="Yong D."/>
            <person name="How K.Y."/>
            <person name="Yin W.F."/>
            <person name="Chan K.G."/>
        </authorList>
    </citation>
    <scope>NUCLEOTIDE SEQUENCE [LARGE SCALE GENOMIC DNA]</scope>
    <source>
        <strain evidence="9">DSM 25325</strain>
    </source>
</reference>
<dbReference type="STRING" id="445709.ABW99_02050"/>
<dbReference type="InterPro" id="IPR000524">
    <property type="entry name" value="Tscrpt_reg_HTH_GntR"/>
</dbReference>
<organism evidence="8 9">
    <name type="scientific">Pandoraea thiooxydans</name>
    <dbReference type="NCBI Taxonomy" id="445709"/>
    <lineage>
        <taxon>Bacteria</taxon>
        <taxon>Pseudomonadati</taxon>
        <taxon>Pseudomonadota</taxon>
        <taxon>Betaproteobacteria</taxon>
        <taxon>Burkholderiales</taxon>
        <taxon>Burkholderiaceae</taxon>
        <taxon>Pandoraea</taxon>
    </lineage>
</organism>
<sequence>MSFAPVTPPPRYRLSDAVYDQLEKMIAEGTLEPGETLPSERDLAQQLGVSRPSLREALLKLASRGLINERATGGYVVANATGPILAEPLAQLMARQSKTVNDIFELRECLESMAVRLAALRANRTDLKHLAAVIDSLEQTYRAPSGAGAAASLPELDARFHLEVARATHNVVLIHTMQAIFNLIQHSIEKTYEHFDVRDVDLAHLVGQHRTIYEAIAAHDPEAAQQAVLTHLTFIKKNVA</sequence>
<dbReference type="SMART" id="SM00895">
    <property type="entry name" value="FCD"/>
    <property type="match status" value="1"/>
</dbReference>
<gene>
    <name evidence="8" type="ORF">ABW99_02050</name>
</gene>
<dbReference type="SMART" id="SM00345">
    <property type="entry name" value="HTH_GNTR"/>
    <property type="match status" value="1"/>
</dbReference>
<dbReference type="InterPro" id="IPR036388">
    <property type="entry name" value="WH-like_DNA-bd_sf"/>
</dbReference>
<comment type="function">
    <text evidence="5">Transcriptional repressor for the pyruvate dehydrogenase complex genes aceEF and lpd.</text>
</comment>
<dbReference type="InterPro" id="IPR036390">
    <property type="entry name" value="WH_DNA-bd_sf"/>
</dbReference>
<keyword evidence="3" id="KW-0238">DNA-binding</keyword>
<feature type="domain" description="HTH gntR-type" evidence="7">
    <location>
        <begin position="12"/>
        <end position="80"/>
    </location>
</feature>
<evidence type="ECO:0000256" key="2">
    <source>
        <dbReference type="ARBA" id="ARBA00023015"/>
    </source>
</evidence>
<dbReference type="GO" id="GO:0003700">
    <property type="term" value="F:DNA-binding transcription factor activity"/>
    <property type="evidence" value="ECO:0007669"/>
    <property type="project" value="InterPro"/>
</dbReference>
<dbReference type="AlphaFoldDB" id="A0A0G3EJH8"/>
<dbReference type="RefSeq" id="WP_047212730.1">
    <property type="nucleotide sequence ID" value="NZ_CP011568.3"/>
</dbReference>
<dbReference type="Pfam" id="PF00392">
    <property type="entry name" value="GntR"/>
    <property type="match status" value="1"/>
</dbReference>
<evidence type="ECO:0000256" key="4">
    <source>
        <dbReference type="ARBA" id="ARBA00023163"/>
    </source>
</evidence>
<accession>A0A0G3EJH8</accession>
<dbReference type="Pfam" id="PF07729">
    <property type="entry name" value="FCD"/>
    <property type="match status" value="1"/>
</dbReference>
<evidence type="ECO:0000256" key="5">
    <source>
        <dbReference type="ARBA" id="ARBA00037357"/>
    </source>
</evidence>
<dbReference type="SUPFAM" id="SSF46785">
    <property type="entry name" value="Winged helix' DNA-binding domain"/>
    <property type="match status" value="1"/>
</dbReference>
<dbReference type="PROSITE" id="PS50949">
    <property type="entry name" value="HTH_GNTR"/>
    <property type="match status" value="1"/>
</dbReference>
<name>A0A0G3EJH8_9BURK</name>
<keyword evidence="9" id="KW-1185">Reference proteome</keyword>
<dbReference type="OrthoDB" id="5450856at2"/>
<dbReference type="GO" id="GO:0003677">
    <property type="term" value="F:DNA binding"/>
    <property type="evidence" value="ECO:0007669"/>
    <property type="project" value="UniProtKB-KW"/>
</dbReference>
<evidence type="ECO:0000256" key="6">
    <source>
        <dbReference type="ARBA" id="ARBA00039592"/>
    </source>
</evidence>
<keyword evidence="2" id="KW-0805">Transcription regulation</keyword>
<dbReference type="PANTHER" id="PTHR43537">
    <property type="entry name" value="TRANSCRIPTIONAL REGULATOR, GNTR FAMILY"/>
    <property type="match status" value="1"/>
</dbReference>
<dbReference type="Proteomes" id="UP000036700">
    <property type="component" value="Chromosome"/>
</dbReference>
<proteinExistence type="predicted"/>
<dbReference type="PANTHER" id="PTHR43537:SF34">
    <property type="entry name" value="PYRUVATE DEHYDROGENASE COMPLEX REPRESSOR"/>
    <property type="match status" value="1"/>
</dbReference>
<keyword evidence="1" id="KW-0678">Repressor</keyword>
<dbReference type="Gene3D" id="1.20.120.530">
    <property type="entry name" value="GntR ligand-binding domain-like"/>
    <property type="match status" value="1"/>
</dbReference>
<evidence type="ECO:0000313" key="9">
    <source>
        <dbReference type="Proteomes" id="UP000036700"/>
    </source>
</evidence>
<dbReference type="Gene3D" id="1.10.10.10">
    <property type="entry name" value="Winged helix-like DNA-binding domain superfamily/Winged helix DNA-binding domain"/>
    <property type="match status" value="1"/>
</dbReference>
<dbReference type="KEGG" id="ptx:ABW99_02050"/>
<evidence type="ECO:0000313" key="8">
    <source>
        <dbReference type="EMBL" id="AKJ67193.1"/>
    </source>
</evidence>
<keyword evidence="4" id="KW-0804">Transcription</keyword>
<protein>
    <recommendedName>
        <fullName evidence="6">Pyruvate dehydrogenase complex repressor</fullName>
    </recommendedName>
</protein>
<dbReference type="PATRIC" id="fig|445709.3.peg.447"/>
<dbReference type="SUPFAM" id="SSF48008">
    <property type="entry name" value="GntR ligand-binding domain-like"/>
    <property type="match status" value="1"/>
</dbReference>
<evidence type="ECO:0000256" key="1">
    <source>
        <dbReference type="ARBA" id="ARBA00022491"/>
    </source>
</evidence>
<evidence type="ECO:0000256" key="3">
    <source>
        <dbReference type="ARBA" id="ARBA00023125"/>
    </source>
</evidence>
<dbReference type="CDD" id="cd07377">
    <property type="entry name" value="WHTH_GntR"/>
    <property type="match status" value="1"/>
</dbReference>
<dbReference type="PRINTS" id="PR00035">
    <property type="entry name" value="HTHGNTR"/>
</dbReference>
<dbReference type="EMBL" id="CP011568">
    <property type="protein sequence ID" value="AKJ67193.1"/>
    <property type="molecule type" value="Genomic_DNA"/>
</dbReference>
<evidence type="ECO:0000259" key="7">
    <source>
        <dbReference type="PROSITE" id="PS50949"/>
    </source>
</evidence>